<dbReference type="Proteomes" id="UP001497700">
    <property type="component" value="Unassembled WGS sequence"/>
</dbReference>
<protein>
    <submittedName>
        <fullName evidence="1">Uncharacterized protein</fullName>
    </submittedName>
</protein>
<name>A0ACB9YKC3_9PEZI</name>
<keyword evidence="2" id="KW-1185">Reference proteome</keyword>
<evidence type="ECO:0000313" key="1">
    <source>
        <dbReference type="EMBL" id="KAI4859852.1"/>
    </source>
</evidence>
<accession>A0ACB9YKC3</accession>
<evidence type="ECO:0000313" key="2">
    <source>
        <dbReference type="Proteomes" id="UP001497700"/>
    </source>
</evidence>
<dbReference type="EMBL" id="MU393610">
    <property type="protein sequence ID" value="KAI4859852.1"/>
    <property type="molecule type" value="Genomic_DNA"/>
</dbReference>
<proteinExistence type="predicted"/>
<comment type="caution">
    <text evidence="1">The sequence shown here is derived from an EMBL/GenBank/DDBJ whole genome shotgun (WGS) entry which is preliminary data.</text>
</comment>
<sequence length="532" mass="60235">MSRFSRGCLRCRQRRVKCDQGKPSCQRCLKRNEICEGYRDEASIRFRYETEKVIEHANVVASASTSTASPQRSRRKSWSTDDRSVWSQSSTKSVDPSDLTEEELAGLNLPNPFPWAKTTPAHLRLSPENEVVDRFMDKYVMYPCSETSSPGFLEHLPCLFQDVNVEGRFALRWAVRAAAYADLSKAQNSDALVDKAFHCYGMSLSALGESLSTAGKVPDDYDLMTTVMLDIFETFFIEDPAMRGAHAQGMAQILRLRGPDQIYSPRGWSLFRLAHHRIQKQQLAFNTKLLDESEHLFGQLDDTMPYVCLEKDAARIGQTCERARNLQGALANGNSSTSEVLEMVHELIKLDKEVASWRQKPEWSYKTLNVSDLPKFDPSAQPVTKTIQLHTDLWIAYEWNYHRTARIIAHQQLLNCLKAAIENADTNDLARESLCILVDQFTDTIRTLADEVLSTVPQSFGDINHLGRLHDPRTGPPRCRGIGGYLLLWPIKIIKGAQFATTPEQKQSGQIVFERIREYTGMKSHLGSLSVI</sequence>
<organism evidence="1 2">
    <name type="scientific">Hypoxylon rubiginosum</name>
    <dbReference type="NCBI Taxonomy" id="110542"/>
    <lineage>
        <taxon>Eukaryota</taxon>
        <taxon>Fungi</taxon>
        <taxon>Dikarya</taxon>
        <taxon>Ascomycota</taxon>
        <taxon>Pezizomycotina</taxon>
        <taxon>Sordariomycetes</taxon>
        <taxon>Xylariomycetidae</taxon>
        <taxon>Xylariales</taxon>
        <taxon>Hypoxylaceae</taxon>
        <taxon>Hypoxylon</taxon>
    </lineage>
</organism>
<gene>
    <name evidence="1" type="ORF">F4820DRAFT_138972</name>
</gene>
<reference evidence="1 2" key="1">
    <citation type="journal article" date="2022" name="New Phytol.">
        <title>Ecological generalism drives hyperdiversity of secondary metabolite gene clusters in xylarialean endophytes.</title>
        <authorList>
            <person name="Franco M.E.E."/>
            <person name="Wisecaver J.H."/>
            <person name="Arnold A.E."/>
            <person name="Ju Y.M."/>
            <person name="Slot J.C."/>
            <person name="Ahrendt S."/>
            <person name="Moore L.P."/>
            <person name="Eastman K.E."/>
            <person name="Scott K."/>
            <person name="Konkel Z."/>
            <person name="Mondo S.J."/>
            <person name="Kuo A."/>
            <person name="Hayes R.D."/>
            <person name="Haridas S."/>
            <person name="Andreopoulos B."/>
            <person name="Riley R."/>
            <person name="LaButti K."/>
            <person name="Pangilinan J."/>
            <person name="Lipzen A."/>
            <person name="Amirebrahimi M."/>
            <person name="Yan J."/>
            <person name="Adam C."/>
            <person name="Keymanesh K."/>
            <person name="Ng V."/>
            <person name="Louie K."/>
            <person name="Northen T."/>
            <person name="Drula E."/>
            <person name="Henrissat B."/>
            <person name="Hsieh H.M."/>
            <person name="Youens-Clark K."/>
            <person name="Lutzoni F."/>
            <person name="Miadlikowska J."/>
            <person name="Eastwood D.C."/>
            <person name="Hamelin R.C."/>
            <person name="Grigoriev I.V."/>
            <person name="U'Ren J.M."/>
        </authorList>
    </citation>
    <scope>NUCLEOTIDE SEQUENCE [LARGE SCALE GENOMIC DNA]</scope>
    <source>
        <strain evidence="1 2">CBS 119005</strain>
    </source>
</reference>